<protein>
    <recommendedName>
        <fullName evidence="3">Beta-lactamase-related domain-containing protein</fullName>
    </recommendedName>
</protein>
<evidence type="ECO:0008006" key="3">
    <source>
        <dbReference type="Google" id="ProtNLM"/>
    </source>
</evidence>
<proteinExistence type="predicted"/>
<evidence type="ECO:0000313" key="1">
    <source>
        <dbReference type="EMBL" id="CAK7928320.1"/>
    </source>
</evidence>
<dbReference type="EMBL" id="CAKLBY020000124">
    <property type="protein sequence ID" value="CAK7928320.1"/>
    <property type="molecule type" value="Genomic_DNA"/>
</dbReference>
<dbReference type="Proteomes" id="UP001162060">
    <property type="component" value="Unassembled WGS sequence"/>
</dbReference>
<reference evidence="1" key="1">
    <citation type="submission" date="2024-01" db="EMBL/GenBank/DDBJ databases">
        <authorList>
            <person name="Webb A."/>
        </authorList>
    </citation>
    <scope>NUCLEOTIDE SEQUENCE</scope>
    <source>
        <strain evidence="1">Pm1</strain>
    </source>
</reference>
<comment type="caution">
    <text evidence="1">The sequence shown here is derived from an EMBL/GenBank/DDBJ whole genome shotgun (WGS) entry which is preliminary data.</text>
</comment>
<gene>
    <name evidence="1" type="ORF">PM001_LOCUS13470</name>
</gene>
<evidence type="ECO:0000313" key="2">
    <source>
        <dbReference type="Proteomes" id="UP001162060"/>
    </source>
</evidence>
<name>A0AAV1U4E0_9STRA</name>
<accession>A0AAV1U4E0</accession>
<sequence>MARGGDREVAKKEFGLGIPDFRAEPLTMVAVAVFRWGTETSAMGQALEDILFRPNGMPTTRYVTPGFSHHPIHGYRSGQTLWEVGAQMIECKVIQNVSIEHRALVSKLYPQVEAALGAWELHGSDHVVTDLRELVDLRTSTLRRLCAHTYGSFCV</sequence>
<dbReference type="AlphaFoldDB" id="A0AAV1U4E0"/>
<organism evidence="1 2">
    <name type="scientific">Peronospora matthiolae</name>
    <dbReference type="NCBI Taxonomy" id="2874970"/>
    <lineage>
        <taxon>Eukaryota</taxon>
        <taxon>Sar</taxon>
        <taxon>Stramenopiles</taxon>
        <taxon>Oomycota</taxon>
        <taxon>Peronosporomycetes</taxon>
        <taxon>Peronosporales</taxon>
        <taxon>Peronosporaceae</taxon>
        <taxon>Peronospora</taxon>
    </lineage>
</organism>